<keyword evidence="3 4" id="KW-0413">Isomerase</keyword>
<evidence type="ECO:0000313" key="8">
    <source>
        <dbReference type="EMBL" id="OGI79451.1"/>
    </source>
</evidence>
<dbReference type="InterPro" id="IPR000821">
    <property type="entry name" value="Ala_racemase"/>
</dbReference>
<dbReference type="EMBL" id="MFUJ01000009">
    <property type="protein sequence ID" value="OGI79451.1"/>
    <property type="molecule type" value="Genomic_DNA"/>
</dbReference>
<dbReference type="GO" id="GO:0005829">
    <property type="term" value="C:cytosol"/>
    <property type="evidence" value="ECO:0007669"/>
    <property type="project" value="TreeGrafter"/>
</dbReference>
<reference evidence="8 9" key="1">
    <citation type="journal article" date="2016" name="Nat. Commun.">
        <title>Thousands of microbial genomes shed light on interconnected biogeochemical processes in an aquifer system.</title>
        <authorList>
            <person name="Anantharaman K."/>
            <person name="Brown C.T."/>
            <person name="Hug L.A."/>
            <person name="Sharon I."/>
            <person name="Castelle C.J."/>
            <person name="Probst A.J."/>
            <person name="Thomas B.C."/>
            <person name="Singh A."/>
            <person name="Wilkins M.J."/>
            <person name="Karaoz U."/>
            <person name="Brodie E.L."/>
            <person name="Williams K.H."/>
            <person name="Hubbard S.S."/>
            <person name="Banfield J.F."/>
        </authorList>
    </citation>
    <scope>NUCLEOTIDE SEQUENCE [LARGE SCALE GENOMIC DNA]</scope>
</reference>
<proteinExistence type="inferred from homology"/>
<feature type="modified residue" description="N6-(pyridoxal phosphate)lysine" evidence="4 5">
    <location>
        <position position="40"/>
    </location>
</feature>
<dbReference type="Gene3D" id="2.40.37.10">
    <property type="entry name" value="Lyase, Ornithine Decarboxylase, Chain A, domain 1"/>
    <property type="match status" value="1"/>
</dbReference>
<dbReference type="GO" id="GO:0030632">
    <property type="term" value="P:D-alanine biosynthetic process"/>
    <property type="evidence" value="ECO:0007669"/>
    <property type="project" value="UniProtKB-UniRule"/>
</dbReference>
<dbReference type="Pfam" id="PF00842">
    <property type="entry name" value="Ala_racemase_C"/>
    <property type="match status" value="1"/>
</dbReference>
<dbReference type="InterPro" id="IPR029066">
    <property type="entry name" value="PLP-binding_barrel"/>
</dbReference>
<dbReference type="InterPro" id="IPR020622">
    <property type="entry name" value="Ala_racemase_pyridoxalP-BS"/>
</dbReference>
<keyword evidence="2 4" id="KW-0663">Pyridoxal phosphate</keyword>
<evidence type="ECO:0000256" key="5">
    <source>
        <dbReference type="PIRSR" id="PIRSR600821-50"/>
    </source>
</evidence>
<dbReference type="PRINTS" id="PR00992">
    <property type="entry name" value="ALARACEMASE"/>
</dbReference>
<dbReference type="Proteomes" id="UP000177052">
    <property type="component" value="Unassembled WGS sequence"/>
</dbReference>
<evidence type="ECO:0000256" key="3">
    <source>
        <dbReference type="ARBA" id="ARBA00023235"/>
    </source>
</evidence>
<feature type="active site" description="Proton acceptor; specific for L-alanine" evidence="4">
    <location>
        <position position="283"/>
    </location>
</feature>
<dbReference type="Gene3D" id="3.20.20.10">
    <property type="entry name" value="Alanine racemase"/>
    <property type="match status" value="1"/>
</dbReference>
<evidence type="ECO:0000256" key="4">
    <source>
        <dbReference type="HAMAP-Rule" id="MF_01201"/>
    </source>
</evidence>
<gene>
    <name evidence="8" type="ORF">A3F19_00565</name>
</gene>
<evidence type="ECO:0000256" key="1">
    <source>
        <dbReference type="ARBA" id="ARBA00001933"/>
    </source>
</evidence>
<dbReference type="SMART" id="SM01005">
    <property type="entry name" value="Ala_racemase_C"/>
    <property type="match status" value="1"/>
</dbReference>
<dbReference type="GO" id="GO:0008784">
    <property type="term" value="F:alanine racemase activity"/>
    <property type="evidence" value="ECO:0007669"/>
    <property type="project" value="UniProtKB-UniRule"/>
</dbReference>
<dbReference type="HAMAP" id="MF_01201">
    <property type="entry name" value="Ala_racemase"/>
    <property type="match status" value="1"/>
</dbReference>
<dbReference type="PROSITE" id="PS00395">
    <property type="entry name" value="ALANINE_RACEMASE"/>
    <property type="match status" value="1"/>
</dbReference>
<feature type="binding site" evidence="4 6">
    <location>
        <position position="136"/>
    </location>
    <ligand>
        <name>substrate</name>
    </ligand>
</feature>
<dbReference type="PANTHER" id="PTHR30511:SF0">
    <property type="entry name" value="ALANINE RACEMASE, CATABOLIC-RELATED"/>
    <property type="match status" value="1"/>
</dbReference>
<evidence type="ECO:0000313" key="9">
    <source>
        <dbReference type="Proteomes" id="UP000177052"/>
    </source>
</evidence>
<dbReference type="InterPro" id="IPR009006">
    <property type="entry name" value="Ala_racemase/Decarboxylase_C"/>
</dbReference>
<dbReference type="GO" id="GO:0030170">
    <property type="term" value="F:pyridoxal phosphate binding"/>
    <property type="evidence" value="ECO:0007669"/>
    <property type="project" value="UniProtKB-UniRule"/>
</dbReference>
<dbReference type="UniPathway" id="UPA00042">
    <property type="reaction ID" value="UER00497"/>
</dbReference>
<comment type="caution">
    <text evidence="8">The sequence shown here is derived from an EMBL/GenBank/DDBJ whole genome shotgun (WGS) entry which is preliminary data.</text>
</comment>
<comment type="cofactor">
    <cofactor evidence="1 4 5">
        <name>pyridoxal 5'-phosphate</name>
        <dbReference type="ChEBI" id="CHEBI:597326"/>
    </cofactor>
</comment>
<dbReference type="PANTHER" id="PTHR30511">
    <property type="entry name" value="ALANINE RACEMASE"/>
    <property type="match status" value="1"/>
</dbReference>
<dbReference type="SUPFAM" id="SSF51419">
    <property type="entry name" value="PLP-binding barrel"/>
    <property type="match status" value="1"/>
</dbReference>
<dbReference type="CDD" id="cd00430">
    <property type="entry name" value="PLPDE_III_AR"/>
    <property type="match status" value="1"/>
</dbReference>
<comment type="similarity">
    <text evidence="4">Belongs to the alanine racemase family.</text>
</comment>
<accession>A0A1F6WC30</accession>
<organism evidence="8 9">
    <name type="scientific">Candidatus Nomurabacteria bacterium RIFCSPHIGHO2_12_FULL_37_29</name>
    <dbReference type="NCBI Taxonomy" id="1801759"/>
    <lineage>
        <taxon>Bacteria</taxon>
        <taxon>Candidatus Nomuraibacteriota</taxon>
    </lineage>
</organism>
<comment type="catalytic activity">
    <reaction evidence="4">
        <text>L-alanine = D-alanine</text>
        <dbReference type="Rhea" id="RHEA:20249"/>
        <dbReference type="ChEBI" id="CHEBI:57416"/>
        <dbReference type="ChEBI" id="CHEBI:57972"/>
        <dbReference type="EC" id="5.1.1.1"/>
    </reaction>
</comment>
<feature type="domain" description="Alanine racemase C-terminal" evidence="7">
    <location>
        <begin position="262"/>
        <end position="390"/>
    </location>
</feature>
<comment type="function">
    <text evidence="4">Catalyzes the interconversion of L-alanine and D-alanine. May also act on other amino acids.</text>
</comment>
<dbReference type="Pfam" id="PF01168">
    <property type="entry name" value="Ala_racemase_N"/>
    <property type="match status" value="1"/>
</dbReference>
<protein>
    <recommendedName>
        <fullName evidence="4">Alanine racemase</fullName>
        <ecNumber evidence="4">5.1.1.1</ecNumber>
    </recommendedName>
</protein>
<dbReference type="InterPro" id="IPR001608">
    <property type="entry name" value="Ala_racemase_N"/>
</dbReference>
<dbReference type="SUPFAM" id="SSF50621">
    <property type="entry name" value="Alanine racemase C-terminal domain-like"/>
    <property type="match status" value="1"/>
</dbReference>
<comment type="pathway">
    <text evidence="4">Amino-acid biosynthesis; D-alanine biosynthesis; D-alanine from L-alanine: step 1/1.</text>
</comment>
<dbReference type="EC" id="5.1.1.1" evidence="4"/>
<evidence type="ECO:0000256" key="2">
    <source>
        <dbReference type="ARBA" id="ARBA00022898"/>
    </source>
</evidence>
<feature type="active site" description="Proton acceptor; specific for D-alanine" evidence="4">
    <location>
        <position position="40"/>
    </location>
</feature>
<evidence type="ECO:0000259" key="7">
    <source>
        <dbReference type="SMART" id="SM01005"/>
    </source>
</evidence>
<dbReference type="InterPro" id="IPR011079">
    <property type="entry name" value="Ala_racemase_C"/>
</dbReference>
<dbReference type="AlphaFoldDB" id="A0A1F6WC30"/>
<name>A0A1F6WC30_9BACT</name>
<dbReference type="NCBIfam" id="TIGR00492">
    <property type="entry name" value="alr"/>
    <property type="match status" value="1"/>
</dbReference>
<feature type="binding site" evidence="4 6">
    <location>
        <position position="331"/>
    </location>
    <ligand>
        <name>substrate</name>
    </ligand>
</feature>
<sequence>MIKNISPLSFVELSRKNLINNIKQFKSLTKIGTKFIVVIKGNAYGHGQNFMVQILEPYTDYFQIDSVEELRILRKVSNKEAFLFGFVQKIDLLNALSLGCILTVFSIEQLTEINKVAEKLKIRQEIHVSVDAYLGREGFLLSELPKLFQEIRKCKNIKFSGIYAHFANIEDTRLSEQSFERTTNLTHAHKQINEYKRALELAEKFGFKNLQTHISSTSGILAYEKTKGIHGLVRLGIGTYGLWPSKYLKLTYKNSDLDLKPVLSWKTKVAQVKTLPKGNTIGYGLTYKTKKETRIAIIPQGYADGVDRGLSNKGEVLIRGTKCRILGRVSMNMFVVDVSHLPKIKVEDEVVILGSQGEKKITAEGIAAKIGTINYEITTRISALLPRVVV</sequence>
<evidence type="ECO:0000256" key="6">
    <source>
        <dbReference type="PIRSR" id="PIRSR600821-52"/>
    </source>
</evidence>